<evidence type="ECO:0000313" key="2">
    <source>
        <dbReference type="EnsemblMetazoa" id="GPAI031772-PA"/>
    </source>
</evidence>
<reference evidence="3" key="1">
    <citation type="submission" date="2014-03" db="EMBL/GenBank/DDBJ databases">
        <authorList>
            <person name="Aksoy S."/>
            <person name="Warren W."/>
            <person name="Wilson R.K."/>
        </authorList>
    </citation>
    <scope>NUCLEOTIDE SEQUENCE [LARGE SCALE GENOMIC DNA]</scope>
    <source>
        <strain evidence="3">IAEA</strain>
    </source>
</reference>
<keyword evidence="1" id="KW-0812">Transmembrane</keyword>
<dbReference type="VEuPathDB" id="VectorBase:GPAI031772"/>
<feature type="transmembrane region" description="Helical" evidence="1">
    <location>
        <begin position="116"/>
        <end position="137"/>
    </location>
</feature>
<dbReference type="AlphaFoldDB" id="A0A1B0A1N8"/>
<keyword evidence="1" id="KW-0472">Membrane</keyword>
<feature type="transmembrane region" description="Helical" evidence="1">
    <location>
        <begin position="373"/>
        <end position="394"/>
    </location>
</feature>
<feature type="transmembrane region" description="Helical" evidence="1">
    <location>
        <begin position="45"/>
        <end position="63"/>
    </location>
</feature>
<proteinExistence type="predicted"/>
<evidence type="ECO:0000313" key="3">
    <source>
        <dbReference type="Proteomes" id="UP000092445"/>
    </source>
</evidence>
<keyword evidence="1" id="KW-1133">Transmembrane helix</keyword>
<reference evidence="2" key="2">
    <citation type="submission" date="2020-05" db="UniProtKB">
        <authorList>
            <consortium name="EnsemblMetazoa"/>
        </authorList>
    </citation>
    <scope>IDENTIFICATION</scope>
    <source>
        <strain evidence="2">IAEA</strain>
    </source>
</reference>
<accession>A0A1B0A1N8</accession>
<evidence type="ECO:0000256" key="1">
    <source>
        <dbReference type="SAM" id="Phobius"/>
    </source>
</evidence>
<keyword evidence="3" id="KW-1185">Reference proteome</keyword>
<sequence length="403" mass="43723">MKRLHKTANLKYHLINDLSDEAGERLSSRTCKLERVERLLDNSTVGILLVVVLLSLSTMANLGEAFSSSHSRVLGRVKRLIGTSCLAVFATDVPLLLATCWDLSSSLLDLSLFEFWWPSAITSLYRLIFLPSLTSLLRFWMLSWNPFASPDVLNRLALGEVPFKCANSLSKSSLELYGNSRPKISMLSLTSCGVHISTCTSESTIEVLIVGDGMSFCLSEELCSSQLHVPARGERLIGTSCIPVFATDVMPLFAVFSALCFDKADVPFSSSLSLSPLIANTAVFFASRPEILMCSLRICNSRLDSSIELRSSIDVLPFAEVPSVSGFLNVSNLLAWSLSLSVSLKGSAKFFRSVSSFTSVEIKAVLVADELEVGGFINLSALSCTFVALVIIIIDLDCASLAG</sequence>
<dbReference type="EnsemblMetazoa" id="GPAI031772-RA">
    <property type="protein sequence ID" value="GPAI031772-PA"/>
    <property type="gene ID" value="GPAI031772"/>
</dbReference>
<name>A0A1B0A1N8_GLOPL</name>
<dbReference type="Proteomes" id="UP000092445">
    <property type="component" value="Unassembled WGS sequence"/>
</dbReference>
<organism evidence="2 3">
    <name type="scientific">Glossina pallidipes</name>
    <name type="common">Tsetse fly</name>
    <dbReference type="NCBI Taxonomy" id="7398"/>
    <lineage>
        <taxon>Eukaryota</taxon>
        <taxon>Metazoa</taxon>
        <taxon>Ecdysozoa</taxon>
        <taxon>Arthropoda</taxon>
        <taxon>Hexapoda</taxon>
        <taxon>Insecta</taxon>
        <taxon>Pterygota</taxon>
        <taxon>Neoptera</taxon>
        <taxon>Endopterygota</taxon>
        <taxon>Diptera</taxon>
        <taxon>Brachycera</taxon>
        <taxon>Muscomorpha</taxon>
        <taxon>Hippoboscoidea</taxon>
        <taxon>Glossinidae</taxon>
        <taxon>Glossina</taxon>
    </lineage>
</organism>
<protein>
    <submittedName>
        <fullName evidence="2">Uncharacterized protein</fullName>
    </submittedName>
</protein>